<dbReference type="InterPro" id="IPR020845">
    <property type="entry name" value="AMP-binding_CS"/>
</dbReference>
<dbReference type="Pfam" id="PF00501">
    <property type="entry name" value="AMP-binding"/>
    <property type="match status" value="1"/>
</dbReference>
<name>A0A511SVF8_MYXFU</name>
<evidence type="ECO:0000259" key="7">
    <source>
        <dbReference type="Pfam" id="PF13193"/>
    </source>
</evidence>
<dbReference type="Gene3D" id="3.30.300.30">
    <property type="match status" value="1"/>
</dbReference>
<dbReference type="PANTHER" id="PTHR43605:SF10">
    <property type="entry name" value="ACYL-COA SYNTHETASE MEDIUM CHAIN FAMILY MEMBER 3"/>
    <property type="match status" value="1"/>
</dbReference>
<dbReference type="GO" id="GO:0006637">
    <property type="term" value="P:acyl-CoA metabolic process"/>
    <property type="evidence" value="ECO:0007669"/>
    <property type="project" value="TreeGrafter"/>
</dbReference>
<dbReference type="STRING" id="1334629.MFUL124B02_05550"/>
<dbReference type="GO" id="GO:0015645">
    <property type="term" value="F:fatty acid ligase activity"/>
    <property type="evidence" value="ECO:0007669"/>
    <property type="project" value="TreeGrafter"/>
</dbReference>
<proteinExistence type="inferred from homology"/>
<keyword evidence="4" id="KW-0067">ATP-binding</keyword>
<dbReference type="PANTHER" id="PTHR43605">
    <property type="entry name" value="ACYL-COENZYME A SYNTHETASE"/>
    <property type="match status" value="1"/>
</dbReference>
<protein>
    <submittedName>
        <fullName evidence="8">Acyl-CoA synthetase</fullName>
    </submittedName>
</protein>
<organism evidence="8 9">
    <name type="scientific">Myxococcus fulvus</name>
    <dbReference type="NCBI Taxonomy" id="33"/>
    <lineage>
        <taxon>Bacteria</taxon>
        <taxon>Pseudomonadati</taxon>
        <taxon>Myxococcota</taxon>
        <taxon>Myxococcia</taxon>
        <taxon>Myxococcales</taxon>
        <taxon>Cystobacterineae</taxon>
        <taxon>Myxococcaceae</taxon>
        <taxon>Myxococcus</taxon>
    </lineage>
</organism>
<dbReference type="GO" id="GO:0016405">
    <property type="term" value="F:CoA-ligase activity"/>
    <property type="evidence" value="ECO:0007669"/>
    <property type="project" value="UniProtKB-ARBA"/>
</dbReference>
<evidence type="ECO:0000256" key="3">
    <source>
        <dbReference type="ARBA" id="ARBA00022741"/>
    </source>
</evidence>
<accession>A0A511SVF8</accession>
<feature type="domain" description="AMP-dependent synthetase/ligase" evidence="6">
    <location>
        <begin position="49"/>
        <end position="406"/>
    </location>
</feature>
<dbReference type="GO" id="GO:0004321">
    <property type="term" value="F:fatty-acyl-CoA synthase activity"/>
    <property type="evidence" value="ECO:0007669"/>
    <property type="project" value="TreeGrafter"/>
</dbReference>
<keyword evidence="5" id="KW-0812">Transmembrane</keyword>
<dbReference type="Gene3D" id="3.40.50.12780">
    <property type="entry name" value="N-terminal domain of ligase-like"/>
    <property type="match status" value="1"/>
</dbReference>
<dbReference type="GO" id="GO:0005524">
    <property type="term" value="F:ATP binding"/>
    <property type="evidence" value="ECO:0007669"/>
    <property type="project" value="UniProtKB-KW"/>
</dbReference>
<sequence length="562" mass="62194">MDGRREEGRGRLARMAQSPPRNMRDYAATHRDFRWERPEHFNFATDVVDRHAAERGESLALLWSDETGREQRFTWQGVKQRSLHAAQFLTGLGLKKGDRAFIMMPRVPEWWFLVLGCIRAGIVFMPGTPMLTVKDIRYRLVAADANAVIADVSCLERFEGLAGTGRVETWVAVGEGAPAPWVRYESGTVGTGAHGQDFAPTRAEDPLLIYFTSGTTGMPKMVLHTQVSYGLGHVITGRYWLDLTPEDRHLTLSDTGWAKCAWGKLFGPWSQGACNVVYDFRGRFEPEKLLKVLASQKVTTFCAPPTAWRAMVLKELKDYDLSSLRHTVSAGEPLNPEVIDTWKAATGLHIREGYGQTETVVVVGMFPSVEPRVGSMGKPSPGFTVGVIDDAGQEVKDGQEGDIAVRVAPERPVGLFQEYLGDAAANAACRRGDWYVTGDRAVRDAEGYFYFVGRADDVIKTSGYRVGPFEVESALLEHAAVAESAVIGVPDDKLGQRVKAYVVLAPGFIASHELAKELQEHVKRTTAPYKYPREVEFVLELPKTVSGKIRRAELRATPPKPA</sequence>
<dbReference type="EMBL" id="BJXR01000009">
    <property type="protein sequence ID" value="GEN05537.1"/>
    <property type="molecule type" value="Genomic_DNA"/>
</dbReference>
<keyword evidence="3" id="KW-0547">Nucleotide-binding</keyword>
<evidence type="ECO:0000256" key="1">
    <source>
        <dbReference type="ARBA" id="ARBA00006432"/>
    </source>
</evidence>
<evidence type="ECO:0000313" key="8">
    <source>
        <dbReference type="EMBL" id="GEN05537.1"/>
    </source>
</evidence>
<keyword evidence="5" id="KW-1133">Transmembrane helix</keyword>
<keyword evidence="2" id="KW-0436">Ligase</keyword>
<dbReference type="InterPro" id="IPR000873">
    <property type="entry name" value="AMP-dep_synth/lig_dom"/>
</dbReference>
<evidence type="ECO:0000256" key="5">
    <source>
        <dbReference type="SAM" id="Phobius"/>
    </source>
</evidence>
<dbReference type="Proteomes" id="UP000321514">
    <property type="component" value="Unassembled WGS sequence"/>
</dbReference>
<dbReference type="GO" id="GO:0006633">
    <property type="term" value="P:fatty acid biosynthetic process"/>
    <property type="evidence" value="ECO:0007669"/>
    <property type="project" value="TreeGrafter"/>
</dbReference>
<dbReference type="InterPro" id="IPR051087">
    <property type="entry name" value="Mitochondrial_ACSM"/>
</dbReference>
<dbReference type="InterPro" id="IPR042099">
    <property type="entry name" value="ANL_N_sf"/>
</dbReference>
<reference evidence="8 9" key="1">
    <citation type="submission" date="2019-07" db="EMBL/GenBank/DDBJ databases">
        <title>Whole genome shotgun sequence of Myxococcus fulvus NBRC 100333.</title>
        <authorList>
            <person name="Hosoyama A."/>
            <person name="Uohara A."/>
            <person name="Ohji S."/>
            <person name="Ichikawa N."/>
        </authorList>
    </citation>
    <scope>NUCLEOTIDE SEQUENCE [LARGE SCALE GENOMIC DNA]</scope>
    <source>
        <strain evidence="8 9">NBRC 100333</strain>
    </source>
</reference>
<keyword evidence="5" id="KW-0472">Membrane</keyword>
<evidence type="ECO:0000259" key="6">
    <source>
        <dbReference type="Pfam" id="PF00501"/>
    </source>
</evidence>
<dbReference type="SUPFAM" id="SSF56801">
    <property type="entry name" value="Acetyl-CoA synthetase-like"/>
    <property type="match status" value="1"/>
</dbReference>
<comment type="similarity">
    <text evidence="1">Belongs to the ATP-dependent AMP-binding enzyme family.</text>
</comment>
<dbReference type="InterPro" id="IPR025110">
    <property type="entry name" value="AMP-bd_C"/>
</dbReference>
<feature type="domain" description="AMP-binding enzyme C-terminal" evidence="7">
    <location>
        <begin position="470"/>
        <end position="548"/>
    </location>
</feature>
<gene>
    <name evidence="8" type="ORF">MFU01_05740</name>
</gene>
<dbReference type="InterPro" id="IPR045851">
    <property type="entry name" value="AMP-bd_C_sf"/>
</dbReference>
<dbReference type="AlphaFoldDB" id="A0A511SVF8"/>
<evidence type="ECO:0000256" key="4">
    <source>
        <dbReference type="ARBA" id="ARBA00022840"/>
    </source>
</evidence>
<evidence type="ECO:0000256" key="2">
    <source>
        <dbReference type="ARBA" id="ARBA00022598"/>
    </source>
</evidence>
<dbReference type="Pfam" id="PF13193">
    <property type="entry name" value="AMP-binding_C"/>
    <property type="match status" value="1"/>
</dbReference>
<dbReference type="PROSITE" id="PS00455">
    <property type="entry name" value="AMP_BINDING"/>
    <property type="match status" value="1"/>
</dbReference>
<comment type="caution">
    <text evidence="8">The sequence shown here is derived from an EMBL/GenBank/DDBJ whole genome shotgun (WGS) entry which is preliminary data.</text>
</comment>
<feature type="transmembrane region" description="Helical" evidence="5">
    <location>
        <begin position="110"/>
        <end position="131"/>
    </location>
</feature>
<dbReference type="FunFam" id="3.30.300.30:FF:000005">
    <property type="entry name" value="Acyl-coenzyme A synthetase ACSM5, mitochondrial"/>
    <property type="match status" value="1"/>
</dbReference>
<evidence type="ECO:0000313" key="9">
    <source>
        <dbReference type="Proteomes" id="UP000321514"/>
    </source>
</evidence>